<dbReference type="PROSITE" id="PS51622">
    <property type="entry name" value="SAM_MT_RNA_M5U_2"/>
    <property type="match status" value="1"/>
</dbReference>
<evidence type="ECO:0000256" key="2">
    <source>
        <dbReference type="ARBA" id="ARBA00022679"/>
    </source>
</evidence>
<feature type="active site" evidence="5">
    <location>
        <position position="532"/>
    </location>
</feature>
<keyword evidence="1 4" id="KW-0489">Methyltransferase</keyword>
<dbReference type="Gene3D" id="2.40.50.140">
    <property type="entry name" value="Nucleic acid-binding proteins"/>
    <property type="match status" value="1"/>
</dbReference>
<organism evidence="6 7">
    <name type="scientific">Debaryomyces hansenii (strain ATCC 36239 / CBS 767 / BCRC 21394 / JCM 1990 / NBRC 0083 / IGC 2968)</name>
    <name type="common">Yeast</name>
    <name type="synonym">Torulaspora hansenii</name>
    <dbReference type="NCBI Taxonomy" id="284592"/>
    <lineage>
        <taxon>Eukaryota</taxon>
        <taxon>Fungi</taxon>
        <taxon>Dikarya</taxon>
        <taxon>Ascomycota</taxon>
        <taxon>Saccharomycotina</taxon>
        <taxon>Pichiomycetes</taxon>
        <taxon>Debaryomycetaceae</taxon>
        <taxon>Debaryomyces</taxon>
    </lineage>
</organism>
<dbReference type="GO" id="GO:0032259">
    <property type="term" value="P:methylation"/>
    <property type="evidence" value="ECO:0007669"/>
    <property type="project" value="UniProtKB-KW"/>
</dbReference>
<dbReference type="Proteomes" id="UP000000599">
    <property type="component" value="Chromosome F"/>
</dbReference>
<keyword evidence="3 4" id="KW-0949">S-adenosyl-L-methionine</keyword>
<dbReference type="STRING" id="284592.B5RUJ7"/>
<evidence type="ECO:0000313" key="6">
    <source>
        <dbReference type="EMBL" id="CAR66375.1"/>
    </source>
</evidence>
<evidence type="ECO:0000256" key="1">
    <source>
        <dbReference type="ARBA" id="ARBA00022603"/>
    </source>
</evidence>
<dbReference type="RefSeq" id="XP_002770855.1">
    <property type="nucleotide sequence ID" value="XM_002770809.1"/>
</dbReference>
<proteinExistence type="inferred from homology"/>
<dbReference type="OMA" id="HEQGNFR"/>
<dbReference type="KEGG" id="dha:DEHA2F20042g"/>
<keyword evidence="2 4" id="KW-0808">Transferase</keyword>
<feature type="active site" description="Nucleophile" evidence="4">
    <location>
        <position position="532"/>
    </location>
</feature>
<dbReference type="InterPro" id="IPR029063">
    <property type="entry name" value="SAM-dependent_MTases_sf"/>
</dbReference>
<dbReference type="GO" id="GO:0030697">
    <property type="term" value="F:tRNA (uracil(54)-C5)-methyltransferase activity, S-adenosyl methionine-dependent"/>
    <property type="evidence" value="ECO:0007669"/>
    <property type="project" value="InterPro"/>
</dbReference>
<evidence type="ECO:0000313" key="7">
    <source>
        <dbReference type="Proteomes" id="UP000000599"/>
    </source>
</evidence>
<protein>
    <submittedName>
        <fullName evidence="6">DEHA2F20042p</fullName>
    </submittedName>
</protein>
<dbReference type="PROSITE" id="PS51687">
    <property type="entry name" value="SAM_MT_RNA_M5U"/>
    <property type="match status" value="1"/>
</dbReference>
<evidence type="ECO:0000256" key="4">
    <source>
        <dbReference type="PROSITE-ProRule" id="PRU01024"/>
    </source>
</evidence>
<dbReference type="GO" id="GO:0008033">
    <property type="term" value="P:tRNA processing"/>
    <property type="evidence" value="ECO:0007669"/>
    <property type="project" value="InterPro"/>
</dbReference>
<dbReference type="InterPro" id="IPR010280">
    <property type="entry name" value="U5_MeTrfase_fam"/>
</dbReference>
<dbReference type="OrthoDB" id="10250660at2759"/>
<keyword evidence="7" id="KW-1185">Reference proteome</keyword>
<dbReference type="InterPro" id="IPR025795">
    <property type="entry name" value="tRNA_(uracil-5-)_MeTrfase"/>
</dbReference>
<dbReference type="GeneID" id="8999017"/>
<gene>
    <name evidence="6" type="ordered locus">DEHA2F20042g</name>
</gene>
<reference evidence="6 7" key="1">
    <citation type="journal article" date="2004" name="Nature">
        <title>Genome evolution in yeasts.</title>
        <authorList>
            <consortium name="Genolevures"/>
            <person name="Dujon B."/>
            <person name="Sherman D."/>
            <person name="Fischer G."/>
            <person name="Durrens P."/>
            <person name="Casaregola S."/>
            <person name="Lafontaine I."/>
            <person name="de Montigny J."/>
            <person name="Marck C."/>
            <person name="Neuveglise C."/>
            <person name="Talla E."/>
            <person name="Goffard N."/>
            <person name="Frangeul L."/>
            <person name="Aigle M."/>
            <person name="Anthouard V."/>
            <person name="Babour A."/>
            <person name="Barbe V."/>
            <person name="Barnay S."/>
            <person name="Blanchin S."/>
            <person name="Beckerich J.M."/>
            <person name="Beyne E."/>
            <person name="Bleykasten C."/>
            <person name="Boisrame A."/>
            <person name="Boyer J."/>
            <person name="Cattolico L."/>
            <person name="Confanioleri F."/>
            <person name="de Daruvar A."/>
            <person name="Despons L."/>
            <person name="Fabre E."/>
            <person name="Fairhead C."/>
            <person name="Ferry-Dumazet H."/>
            <person name="Groppi A."/>
            <person name="Hantraye F."/>
            <person name="Hennequin C."/>
            <person name="Jauniaux N."/>
            <person name="Joyet P."/>
            <person name="Kachouri R."/>
            <person name="Kerrest A."/>
            <person name="Koszul R."/>
            <person name="Lemaire M."/>
            <person name="Lesur I."/>
            <person name="Ma L."/>
            <person name="Muller H."/>
            <person name="Nicaud J.M."/>
            <person name="Nikolski M."/>
            <person name="Oztas S."/>
            <person name="Ozier-Kalogeropoulos O."/>
            <person name="Pellenz S."/>
            <person name="Potier S."/>
            <person name="Richard G.F."/>
            <person name="Straub M.L."/>
            <person name="Suleau A."/>
            <person name="Swennene D."/>
            <person name="Tekaia F."/>
            <person name="Wesolowski-Louvel M."/>
            <person name="Westhof E."/>
            <person name="Wirth B."/>
            <person name="Zeniou-Meyer M."/>
            <person name="Zivanovic I."/>
            <person name="Bolotin-Fukuhara M."/>
            <person name="Thierry A."/>
            <person name="Bouchier C."/>
            <person name="Caudron B."/>
            <person name="Scarpelli C."/>
            <person name="Gaillardin C."/>
            <person name="Weissenbach J."/>
            <person name="Wincker P."/>
            <person name="Souciet J.L."/>
        </authorList>
    </citation>
    <scope>NUCLEOTIDE SEQUENCE [LARGE SCALE GENOMIC DNA]</scope>
    <source>
        <strain evidence="7">ATCC 36239 / CBS 767 / BCRC 21394 / JCM 1990 / NBRC 0083 / IGC 2968</strain>
    </source>
</reference>
<feature type="binding site" evidence="4">
    <location>
        <position position="426"/>
    </location>
    <ligand>
        <name>S-adenosyl-L-methionine</name>
        <dbReference type="ChEBI" id="CHEBI:59789"/>
    </ligand>
</feature>
<name>B5RUJ7_DEBHA</name>
<comment type="similarity">
    <text evidence="4">Belongs to the class I-like SAM-binding methyltransferase superfamily. RNA M5U methyltransferase family.</text>
</comment>
<dbReference type="InParanoid" id="B5RUJ7"/>
<dbReference type="Pfam" id="PF05958">
    <property type="entry name" value="tRNA_U5-meth_tr"/>
    <property type="match status" value="1"/>
</dbReference>
<dbReference type="Gene3D" id="3.40.50.150">
    <property type="entry name" value="Vaccinia Virus protein VP39"/>
    <property type="match status" value="2"/>
</dbReference>
<dbReference type="InterPro" id="IPR012340">
    <property type="entry name" value="NA-bd_OB-fold"/>
</dbReference>
<dbReference type="AlphaFoldDB" id="B5RUJ7"/>
<dbReference type="PROSITE" id="PS01231">
    <property type="entry name" value="TRMA_2"/>
    <property type="match status" value="1"/>
</dbReference>
<evidence type="ECO:0000256" key="5">
    <source>
        <dbReference type="PROSITE-ProRule" id="PRU10015"/>
    </source>
</evidence>
<accession>B5RUJ7</accession>
<feature type="binding site" evidence="4">
    <location>
        <position position="450"/>
    </location>
    <ligand>
        <name>S-adenosyl-L-methionine</name>
        <dbReference type="ChEBI" id="CHEBI:59789"/>
    </ligand>
</feature>
<dbReference type="CDD" id="cd02440">
    <property type="entry name" value="AdoMet_MTases"/>
    <property type="match status" value="1"/>
</dbReference>
<feature type="binding site" evidence="4">
    <location>
        <position position="395"/>
    </location>
    <ligand>
        <name>S-adenosyl-L-methionine</name>
        <dbReference type="ChEBI" id="CHEBI:59789"/>
    </ligand>
</feature>
<feature type="binding site" evidence="4">
    <location>
        <position position="505"/>
    </location>
    <ligand>
        <name>S-adenosyl-L-methionine</name>
        <dbReference type="ChEBI" id="CHEBI:59789"/>
    </ligand>
</feature>
<dbReference type="eggNOG" id="KOG2187">
    <property type="taxonomic scope" value="Eukaryota"/>
</dbReference>
<dbReference type="PANTHER" id="PTHR11061">
    <property type="entry name" value="RNA M5U METHYLTRANSFERASE"/>
    <property type="match status" value="1"/>
</dbReference>
<evidence type="ECO:0000256" key="3">
    <source>
        <dbReference type="ARBA" id="ARBA00022691"/>
    </source>
</evidence>
<dbReference type="PROSITE" id="PS01230">
    <property type="entry name" value="TRMA_1"/>
    <property type="match status" value="1"/>
</dbReference>
<sequence length="582" mass="66495">MSLGSRKFQEFRRLGRFLGFRCISGRTFITSKKIFNSRSIQIDESQTSFPTTNNHSVPKVIKRYTKRTKRDTVDKTSRENILILEINQLLKKHDGYLTFDSIRNMDTLIEAFLYSWNRPNVELSDIGIIFQTSEGDGLAIVPKSAYTPEIIGQNQIEDKYTVVKVPKTIVGDKVAIKLLRHHELYAEAELIKVLNSGSTDSNRKDELVICDKFSTCSGCQFQMLHYEEQLKFKKAVIQRAYNFFFPRLFSKYNEDFGNIIESPMQYAYRTKLTPHYESSGGKGRGHDINIGFNHVNPTKQTVDVEYCPIASPAVNRALPSARANVRSKLMEAIGNPNTSSKTRASRGATLLLRDSIRINHQTGEYERVCLNSHKNIITEKIDDFVFQFPASEFFQNNNSILSHVLDYIRFQIHKKPNSFKYIVDTYCGSGFFGISLSKDIPEDGKVFGIEVSRLSIEHAVHNAKLNGLSVPERIQFIEGNANAIFTNKEFINSGIIGQDSIVIIDPSRKGSNKKFMEQLLEFKPKLIIYVSCNVFTQARDLADFDDLQSEHNCRYKIQDIVGFDFFPQTKHVESIAILELEE</sequence>
<dbReference type="PANTHER" id="PTHR11061:SF30">
    <property type="entry name" value="TRNA (URACIL(54)-C(5))-METHYLTRANSFERASE"/>
    <property type="match status" value="1"/>
</dbReference>
<dbReference type="SUPFAM" id="SSF53335">
    <property type="entry name" value="S-adenosyl-L-methionine-dependent methyltransferases"/>
    <property type="match status" value="1"/>
</dbReference>
<dbReference type="InterPro" id="IPR030391">
    <property type="entry name" value="MeTrfase_TrmA_CS"/>
</dbReference>
<dbReference type="VEuPathDB" id="FungiDB:DEHA2F20042g"/>
<dbReference type="InterPro" id="IPR030390">
    <property type="entry name" value="MeTrfase_TrmA_AS"/>
</dbReference>
<dbReference type="EMBL" id="CR382138">
    <property type="protein sequence ID" value="CAR66375.1"/>
    <property type="molecule type" value="Genomic_DNA"/>
</dbReference>
<dbReference type="HOGENOM" id="CLU_014689_3_2_1"/>
<dbReference type="GO" id="GO:0009451">
    <property type="term" value="P:RNA modification"/>
    <property type="evidence" value="ECO:0007669"/>
    <property type="project" value="UniProtKB-ARBA"/>
</dbReference>